<keyword evidence="3" id="KW-0488">Methylation</keyword>
<dbReference type="Pfam" id="PF12729">
    <property type="entry name" value="4HB_MCP_1"/>
    <property type="match status" value="1"/>
</dbReference>
<evidence type="ECO:0000256" key="4">
    <source>
        <dbReference type="ARBA" id="ARBA00022692"/>
    </source>
</evidence>
<keyword evidence="6 10" id="KW-0472">Membrane</keyword>
<dbReference type="CDD" id="cd06225">
    <property type="entry name" value="HAMP"/>
    <property type="match status" value="1"/>
</dbReference>
<dbReference type="FunFam" id="1.10.287.950:FF:000001">
    <property type="entry name" value="Methyl-accepting chemotaxis sensory transducer"/>
    <property type="match status" value="1"/>
</dbReference>
<dbReference type="AlphaFoldDB" id="A0A239BYQ9"/>
<dbReference type="InterPro" id="IPR003660">
    <property type="entry name" value="HAMP_dom"/>
</dbReference>
<accession>A0A239BYQ9</accession>
<organism evidence="13 14">
    <name type="scientific">Pseudomonas segetis</name>
    <dbReference type="NCBI Taxonomy" id="298908"/>
    <lineage>
        <taxon>Bacteria</taxon>
        <taxon>Pseudomonadati</taxon>
        <taxon>Pseudomonadota</taxon>
        <taxon>Gammaproteobacteria</taxon>
        <taxon>Pseudomonadales</taxon>
        <taxon>Pseudomonadaceae</taxon>
        <taxon>Pseudomonas</taxon>
    </lineage>
</organism>
<name>A0A239BYQ9_9PSED</name>
<comment type="subcellular location">
    <subcellularLocation>
        <location evidence="1">Cell membrane</location>
        <topology evidence="1">Multi-pass membrane protein</topology>
    </subcellularLocation>
</comment>
<gene>
    <name evidence="13" type="ORF">SAMN05216255_1378</name>
</gene>
<evidence type="ECO:0000256" key="7">
    <source>
        <dbReference type="ARBA" id="ARBA00023224"/>
    </source>
</evidence>
<keyword evidence="7 9" id="KW-0807">Transducer</keyword>
<evidence type="ECO:0000256" key="9">
    <source>
        <dbReference type="PROSITE-ProRule" id="PRU00284"/>
    </source>
</evidence>
<evidence type="ECO:0000259" key="11">
    <source>
        <dbReference type="PROSITE" id="PS50111"/>
    </source>
</evidence>
<evidence type="ECO:0000259" key="12">
    <source>
        <dbReference type="PROSITE" id="PS50885"/>
    </source>
</evidence>
<keyword evidence="14" id="KW-1185">Reference proteome</keyword>
<evidence type="ECO:0000256" key="2">
    <source>
        <dbReference type="ARBA" id="ARBA00022475"/>
    </source>
</evidence>
<dbReference type="GO" id="GO:0006935">
    <property type="term" value="P:chemotaxis"/>
    <property type="evidence" value="ECO:0007669"/>
    <property type="project" value="InterPro"/>
</dbReference>
<dbReference type="PANTHER" id="PTHR32089:SF119">
    <property type="entry name" value="METHYL-ACCEPTING CHEMOTAXIS PROTEIN CTPL"/>
    <property type="match status" value="1"/>
</dbReference>
<dbReference type="Pfam" id="PF00672">
    <property type="entry name" value="HAMP"/>
    <property type="match status" value="1"/>
</dbReference>
<keyword evidence="2" id="KW-1003">Cell membrane</keyword>
<dbReference type="PROSITE" id="PS50111">
    <property type="entry name" value="CHEMOTAXIS_TRANSDUC_2"/>
    <property type="match status" value="1"/>
</dbReference>
<reference evidence="14" key="1">
    <citation type="submission" date="2017-06" db="EMBL/GenBank/DDBJ databases">
        <authorList>
            <person name="Varghese N."/>
            <person name="Submissions S."/>
        </authorList>
    </citation>
    <scope>NUCLEOTIDE SEQUENCE [LARGE SCALE GENOMIC DNA]</scope>
    <source>
        <strain evidence="14">CIP 108523</strain>
    </source>
</reference>
<evidence type="ECO:0000256" key="8">
    <source>
        <dbReference type="ARBA" id="ARBA00029447"/>
    </source>
</evidence>
<dbReference type="InterPro" id="IPR004089">
    <property type="entry name" value="MCPsignal_dom"/>
</dbReference>
<dbReference type="SUPFAM" id="SSF58104">
    <property type="entry name" value="Methyl-accepting chemotaxis protein (MCP) signaling domain"/>
    <property type="match status" value="1"/>
</dbReference>
<feature type="transmembrane region" description="Helical" evidence="10">
    <location>
        <begin position="12"/>
        <end position="33"/>
    </location>
</feature>
<evidence type="ECO:0000256" key="10">
    <source>
        <dbReference type="SAM" id="Phobius"/>
    </source>
</evidence>
<dbReference type="PROSITE" id="PS50885">
    <property type="entry name" value="HAMP"/>
    <property type="match status" value="1"/>
</dbReference>
<keyword evidence="5 10" id="KW-1133">Transmembrane helix</keyword>
<keyword evidence="4 10" id="KW-0812">Transmembrane</keyword>
<evidence type="ECO:0000313" key="14">
    <source>
        <dbReference type="Proteomes" id="UP000242915"/>
    </source>
</evidence>
<dbReference type="GO" id="GO:0007165">
    <property type="term" value="P:signal transduction"/>
    <property type="evidence" value="ECO:0007669"/>
    <property type="project" value="UniProtKB-KW"/>
</dbReference>
<dbReference type="PRINTS" id="PR00260">
    <property type="entry name" value="CHEMTRNSDUCR"/>
</dbReference>
<dbReference type="Proteomes" id="UP000242915">
    <property type="component" value="Unassembled WGS sequence"/>
</dbReference>
<evidence type="ECO:0000256" key="5">
    <source>
        <dbReference type="ARBA" id="ARBA00022989"/>
    </source>
</evidence>
<dbReference type="InterPro" id="IPR024478">
    <property type="entry name" value="HlyB_4HB_MCP"/>
</dbReference>
<evidence type="ECO:0000256" key="3">
    <source>
        <dbReference type="ARBA" id="ARBA00022481"/>
    </source>
</evidence>
<dbReference type="EMBL" id="FZOG01000002">
    <property type="protein sequence ID" value="SNS12273.1"/>
    <property type="molecule type" value="Genomic_DNA"/>
</dbReference>
<dbReference type="GO" id="GO:0004888">
    <property type="term" value="F:transmembrane signaling receptor activity"/>
    <property type="evidence" value="ECO:0007669"/>
    <property type="project" value="InterPro"/>
</dbReference>
<dbReference type="SMART" id="SM00304">
    <property type="entry name" value="HAMP"/>
    <property type="match status" value="1"/>
</dbReference>
<evidence type="ECO:0000256" key="6">
    <source>
        <dbReference type="ARBA" id="ARBA00023136"/>
    </source>
</evidence>
<dbReference type="InterPro" id="IPR004090">
    <property type="entry name" value="Chemotax_Me-accpt_rcpt"/>
</dbReference>
<dbReference type="Gene3D" id="1.10.287.950">
    <property type="entry name" value="Methyl-accepting chemotaxis protein"/>
    <property type="match status" value="1"/>
</dbReference>
<dbReference type="PANTHER" id="PTHR32089">
    <property type="entry name" value="METHYL-ACCEPTING CHEMOTAXIS PROTEIN MCPB"/>
    <property type="match status" value="1"/>
</dbReference>
<dbReference type="CDD" id="cd11386">
    <property type="entry name" value="MCP_signal"/>
    <property type="match status" value="1"/>
</dbReference>
<feature type="transmembrane region" description="Helical" evidence="10">
    <location>
        <begin position="195"/>
        <end position="215"/>
    </location>
</feature>
<dbReference type="GO" id="GO:0005886">
    <property type="term" value="C:plasma membrane"/>
    <property type="evidence" value="ECO:0007669"/>
    <property type="project" value="UniProtKB-SubCell"/>
</dbReference>
<dbReference type="Pfam" id="PF00015">
    <property type="entry name" value="MCPsignal"/>
    <property type="match status" value="1"/>
</dbReference>
<evidence type="ECO:0000313" key="13">
    <source>
        <dbReference type="EMBL" id="SNS12273.1"/>
    </source>
</evidence>
<feature type="domain" description="Methyl-accepting transducer" evidence="11">
    <location>
        <begin position="272"/>
        <end position="508"/>
    </location>
</feature>
<sequence length="544" mass="57840">MLRAFADLGFRWKIALPIVLLAALLVTMGVLGMRGIAQVAESSTTLTKRYLPGISLLLNADRDLYQAFVAERSLLDEAVGDHAQALTASHAENIQQAYDRVHKFAAMQPGAEAMKLVAQFDAGFERWKATSQQVVQLVASDPEAASNLSFGASEEQFEAMRAAIDKLGEMDDQAANAEGQAAIQLGETLGWQQGLIIALGLCVCLVLVIGFPILVTGPLHNLLNRINQIAEGDGDLRVRLDVVSNDELGQLSHAFNRFLDKLQPLIKEVGRVTGEVESSAQNLAKLSVANDQLISSEYAAVDQVSTAATEMSSAVHEVARNAQSAADAARSAEAQSREGAQVVGGVIESIRQLAQEVESASTTIQTLEQEAGNIGAVLAVIRGIAEQTNLLALNAAIEAARAGEQGRGFAVVADEVRALAARTQDSTKDIQVMIERLQVGVQNAVRATHSGSSKAQQSVEQAAGVDQALTDTSDSVQRINDMAAQIATACEEQSSVTEEIARNISDIRDLSNEAAQTSEQSAQASKHLSELSHGLSTLVGRFRV</sequence>
<evidence type="ECO:0000256" key="1">
    <source>
        <dbReference type="ARBA" id="ARBA00004651"/>
    </source>
</evidence>
<dbReference type="SMART" id="SM00283">
    <property type="entry name" value="MA"/>
    <property type="match status" value="1"/>
</dbReference>
<proteinExistence type="inferred from homology"/>
<comment type="similarity">
    <text evidence="8">Belongs to the methyl-accepting chemotaxis (MCP) protein family.</text>
</comment>
<protein>
    <submittedName>
        <fullName evidence="13">Methyl-accepting chemotaxis protein</fullName>
    </submittedName>
</protein>
<feature type="domain" description="HAMP" evidence="12">
    <location>
        <begin position="213"/>
        <end position="267"/>
    </location>
</feature>